<organism evidence="1 2">
    <name type="scientific">Clostridium zeae</name>
    <dbReference type="NCBI Taxonomy" id="2759022"/>
    <lineage>
        <taxon>Bacteria</taxon>
        <taxon>Bacillati</taxon>
        <taxon>Bacillota</taxon>
        <taxon>Clostridia</taxon>
        <taxon>Eubacteriales</taxon>
        <taxon>Clostridiaceae</taxon>
        <taxon>Clostridium</taxon>
    </lineage>
</organism>
<dbReference type="EMBL" id="BMBA01000010">
    <property type="protein sequence ID" value="GFZ34214.1"/>
    <property type="molecule type" value="Genomic_DNA"/>
</dbReference>
<reference evidence="1 2" key="1">
    <citation type="journal article" date="2021" name="Int. J. Syst. Evol. Microbiol.">
        <title>Clostridium zeae sp. nov., isolated from corn silage.</title>
        <authorList>
            <person name="Kobayashi H."/>
            <person name="Tanizawa Y."/>
            <person name="Yagura M."/>
            <person name="Sakamoto M."/>
            <person name="Ohkuma M."/>
            <person name="Tohno M."/>
        </authorList>
    </citation>
    <scope>NUCLEOTIDE SEQUENCE [LARGE SCALE GENOMIC DNA]</scope>
    <source>
        <strain evidence="1 2">CSC2</strain>
    </source>
</reference>
<keyword evidence="2" id="KW-1185">Reference proteome</keyword>
<dbReference type="Pfam" id="PF06245">
    <property type="entry name" value="DUF1015"/>
    <property type="match status" value="1"/>
</dbReference>
<name>A0ABQ1EHW2_9CLOT</name>
<dbReference type="Proteomes" id="UP000663802">
    <property type="component" value="Unassembled WGS sequence"/>
</dbReference>
<comment type="caution">
    <text evidence="1">The sequence shown here is derived from an EMBL/GenBank/DDBJ whole genome shotgun (WGS) entry which is preliminary data.</text>
</comment>
<dbReference type="RefSeq" id="WP_206872708.1">
    <property type="nucleotide sequence ID" value="NZ_BMBA01000010.1"/>
</dbReference>
<evidence type="ECO:0000313" key="2">
    <source>
        <dbReference type="Proteomes" id="UP000663802"/>
    </source>
</evidence>
<accession>A0ABQ1EHW2</accession>
<evidence type="ECO:0000313" key="1">
    <source>
        <dbReference type="EMBL" id="GFZ34214.1"/>
    </source>
</evidence>
<dbReference type="InterPro" id="IPR008323">
    <property type="entry name" value="UCP033563"/>
</dbReference>
<gene>
    <name evidence="1" type="ORF">CSC2_47400</name>
</gene>
<proteinExistence type="predicted"/>
<dbReference type="PANTHER" id="PTHR36454">
    <property type="entry name" value="LMO2823 PROTEIN"/>
    <property type="match status" value="1"/>
</dbReference>
<protein>
    <submittedName>
        <fullName evidence="1">Chromosome partitioning protein ParB</fullName>
    </submittedName>
</protein>
<dbReference type="PIRSF" id="PIRSF033563">
    <property type="entry name" value="UCP033563"/>
    <property type="match status" value="1"/>
</dbReference>
<dbReference type="PANTHER" id="PTHR36454:SF1">
    <property type="entry name" value="DUF1015 DOMAIN-CONTAINING PROTEIN"/>
    <property type="match status" value="1"/>
</dbReference>
<sequence>MAIVRPFKAVRPIQELAAKVAALPYDVMNSDEAREMVQENKYSFLHVDKAEINLDPSVDIYDEAVYKKAKDVLDRMEENKVLVQDNEACLYIYKQTMNGRSQVGLVSCVSIDDYINNVIKKHEFTRPDKEQDRINHVDYCDANTGPIFLTYRDNENISFIINNWINKNPEYDFTSEDGVGHVIWKIDDKRTIDSLSEYFYRVDYLYIADGHHRAASAVKVGLMRREECTDFSGKEEFNFFLAVLFPETNLKIMDYNRVVKDLNGLTSSEFLYKVSDKFYITPQEKDEKYKPEQKHTFGMFLDGQWFKLEAKEDSFYNGDPVKSLDVSILQDNLLSPILGIIDPRSDKRIDFVGGIRGMDELEKRASSDMKVAFSMYPTSIDEVMNIADKGEVMPPKSTWFEPKLRSGLFIHKLK</sequence>